<evidence type="ECO:0000313" key="5">
    <source>
        <dbReference type="EMBL" id="KAJ0393153.1"/>
    </source>
</evidence>
<proteinExistence type="predicted"/>
<keyword evidence="1" id="KW-0479">Metal-binding</keyword>
<evidence type="ECO:0000256" key="1">
    <source>
        <dbReference type="ARBA" id="ARBA00022723"/>
    </source>
</evidence>
<gene>
    <name evidence="5" type="ORF">P43SY_010450</name>
</gene>
<name>A0AAD5Q661_PYTIN</name>
<reference evidence="5" key="1">
    <citation type="submission" date="2021-12" db="EMBL/GenBank/DDBJ databases">
        <title>Prjna785345.</title>
        <authorList>
            <person name="Rujirawat T."/>
            <person name="Krajaejun T."/>
        </authorList>
    </citation>
    <scope>NUCLEOTIDE SEQUENCE</scope>
    <source>
        <strain evidence="5">Pi057C3</strain>
    </source>
</reference>
<evidence type="ECO:0000256" key="2">
    <source>
        <dbReference type="ARBA" id="ARBA00022771"/>
    </source>
</evidence>
<dbReference type="GO" id="GO:0008270">
    <property type="term" value="F:zinc ion binding"/>
    <property type="evidence" value="ECO:0007669"/>
    <property type="project" value="UniProtKB-KW"/>
</dbReference>
<evidence type="ECO:0000313" key="6">
    <source>
        <dbReference type="Proteomes" id="UP001209570"/>
    </source>
</evidence>
<dbReference type="EMBL" id="JAKCXM010000523">
    <property type="protein sequence ID" value="KAJ0393153.1"/>
    <property type="molecule type" value="Genomic_DNA"/>
</dbReference>
<dbReference type="Pfam" id="PF02892">
    <property type="entry name" value="zf-BED"/>
    <property type="match status" value="1"/>
</dbReference>
<dbReference type="AlphaFoldDB" id="A0AAD5Q661"/>
<dbReference type="PANTHER" id="PTHR40866">
    <property type="entry name" value="BED-TYPE DOMAIN-CONTAINING PROTEIN"/>
    <property type="match status" value="1"/>
</dbReference>
<feature type="domain" description="BED-type" evidence="4">
    <location>
        <begin position="14"/>
        <end position="48"/>
    </location>
</feature>
<protein>
    <recommendedName>
        <fullName evidence="4">BED-type domain-containing protein</fullName>
    </recommendedName>
</protein>
<organism evidence="5 6">
    <name type="scientific">Pythium insidiosum</name>
    <name type="common">Pythiosis disease agent</name>
    <dbReference type="NCBI Taxonomy" id="114742"/>
    <lineage>
        <taxon>Eukaryota</taxon>
        <taxon>Sar</taxon>
        <taxon>Stramenopiles</taxon>
        <taxon>Oomycota</taxon>
        <taxon>Peronosporomycetes</taxon>
        <taxon>Pythiales</taxon>
        <taxon>Pythiaceae</taxon>
        <taxon>Pythium</taxon>
    </lineage>
</organism>
<dbReference type="InterPro" id="IPR003656">
    <property type="entry name" value="Znf_BED"/>
</dbReference>
<keyword evidence="3" id="KW-0862">Zinc</keyword>
<evidence type="ECO:0000259" key="4">
    <source>
        <dbReference type="Pfam" id="PF02892"/>
    </source>
</evidence>
<accession>A0AAD5Q661</accession>
<dbReference type="PANTHER" id="PTHR40866:SF1">
    <property type="entry name" value="BED-TYPE DOMAIN-CONTAINING PROTEIN"/>
    <property type="match status" value="1"/>
</dbReference>
<comment type="caution">
    <text evidence="5">The sequence shown here is derived from an EMBL/GenBank/DDBJ whole genome shotgun (WGS) entry which is preliminary data.</text>
</comment>
<keyword evidence="2" id="KW-0863">Zinc-finger</keyword>
<sequence>MSTKQLCSFFYTAVCRGEYKCNICNAVRKQAPKTGYSNLMSHLSSVHPTHAEEYAEFQRRSLSSLEVFGFVDQDTSNMYDWLRWIVERHLPLIEVENKLTQQLVKMRPTSAATLKAYM</sequence>
<keyword evidence="6" id="KW-1185">Reference proteome</keyword>
<dbReference type="Proteomes" id="UP001209570">
    <property type="component" value="Unassembled WGS sequence"/>
</dbReference>
<dbReference type="GO" id="GO:0003677">
    <property type="term" value="F:DNA binding"/>
    <property type="evidence" value="ECO:0007669"/>
    <property type="project" value="InterPro"/>
</dbReference>
<evidence type="ECO:0000256" key="3">
    <source>
        <dbReference type="ARBA" id="ARBA00022833"/>
    </source>
</evidence>